<evidence type="ECO:0000313" key="9">
    <source>
        <dbReference type="Proteomes" id="UP000461880"/>
    </source>
</evidence>
<feature type="transmembrane region" description="Helical" evidence="6">
    <location>
        <begin position="16"/>
        <end position="36"/>
    </location>
</feature>
<protein>
    <submittedName>
        <fullName evidence="8">GtrA family protein</fullName>
    </submittedName>
</protein>
<comment type="subcellular location">
    <subcellularLocation>
        <location evidence="1">Membrane</location>
        <topology evidence="1">Multi-pass membrane protein</topology>
    </subcellularLocation>
</comment>
<sequence>MRKKKMKKLYEKYKDVFWYLVFGVLTTIINIVSYWVCAHPLGIGTVPSTIIAWVLSVLTAYLTNRSYVFHSEASTKNEILKELVSFFAARLATGGLDLLIMYVCVDRMGMNDVVIKFASNVIVVVLNYVFSKLLIFRHKKQA</sequence>
<keyword evidence="4 6" id="KW-1133">Transmembrane helix</keyword>
<evidence type="ECO:0000256" key="1">
    <source>
        <dbReference type="ARBA" id="ARBA00004141"/>
    </source>
</evidence>
<evidence type="ECO:0000256" key="4">
    <source>
        <dbReference type="ARBA" id="ARBA00022989"/>
    </source>
</evidence>
<evidence type="ECO:0000256" key="6">
    <source>
        <dbReference type="SAM" id="Phobius"/>
    </source>
</evidence>
<feature type="transmembrane region" description="Helical" evidence="6">
    <location>
        <begin position="83"/>
        <end position="105"/>
    </location>
</feature>
<keyword evidence="9" id="KW-1185">Reference proteome</keyword>
<name>A0A7X2NRB1_9FIRM</name>
<accession>A0A7X2NRB1</accession>
<evidence type="ECO:0000259" key="7">
    <source>
        <dbReference type="Pfam" id="PF04138"/>
    </source>
</evidence>
<dbReference type="Proteomes" id="UP000461880">
    <property type="component" value="Unassembled WGS sequence"/>
</dbReference>
<dbReference type="InterPro" id="IPR051401">
    <property type="entry name" value="GtrA_CellWall_Glycosyl"/>
</dbReference>
<dbReference type="AlphaFoldDB" id="A0A7X2NRB1"/>
<comment type="similarity">
    <text evidence="2">Belongs to the GtrA family.</text>
</comment>
<dbReference type="PANTHER" id="PTHR38459">
    <property type="entry name" value="PROPHAGE BACTOPRENOL-LINKED GLUCOSE TRANSLOCASE HOMOLOG"/>
    <property type="match status" value="1"/>
</dbReference>
<evidence type="ECO:0000256" key="3">
    <source>
        <dbReference type="ARBA" id="ARBA00022692"/>
    </source>
</evidence>
<keyword evidence="3 6" id="KW-0812">Transmembrane</keyword>
<evidence type="ECO:0000313" key="8">
    <source>
        <dbReference type="EMBL" id="MSS58120.1"/>
    </source>
</evidence>
<feature type="transmembrane region" description="Helical" evidence="6">
    <location>
        <begin position="117"/>
        <end position="136"/>
    </location>
</feature>
<organism evidence="8 9">
    <name type="scientific">Stecheria intestinalis</name>
    <dbReference type="NCBI Taxonomy" id="2606630"/>
    <lineage>
        <taxon>Bacteria</taxon>
        <taxon>Bacillati</taxon>
        <taxon>Bacillota</taxon>
        <taxon>Erysipelotrichia</taxon>
        <taxon>Erysipelotrichales</taxon>
        <taxon>Erysipelotrichaceae</taxon>
        <taxon>Stecheria</taxon>
    </lineage>
</organism>
<dbReference type="GO" id="GO:0000271">
    <property type="term" value="P:polysaccharide biosynthetic process"/>
    <property type="evidence" value="ECO:0007669"/>
    <property type="project" value="InterPro"/>
</dbReference>
<evidence type="ECO:0000256" key="2">
    <source>
        <dbReference type="ARBA" id="ARBA00009399"/>
    </source>
</evidence>
<dbReference type="Pfam" id="PF04138">
    <property type="entry name" value="GtrA_DPMS_TM"/>
    <property type="match status" value="1"/>
</dbReference>
<feature type="transmembrane region" description="Helical" evidence="6">
    <location>
        <begin position="42"/>
        <end position="62"/>
    </location>
</feature>
<dbReference type="PANTHER" id="PTHR38459:SF5">
    <property type="entry name" value="CELL WALL TEICHOIC ACID GLYCOSYLATION PROTEIN GTCA"/>
    <property type="match status" value="1"/>
</dbReference>
<reference evidence="8 9" key="1">
    <citation type="submission" date="2019-08" db="EMBL/GenBank/DDBJ databases">
        <title>In-depth cultivation of the pig gut microbiome towards novel bacterial diversity and tailored functional studies.</title>
        <authorList>
            <person name="Wylensek D."/>
            <person name="Hitch T.C.A."/>
            <person name="Clavel T."/>
        </authorList>
    </citation>
    <scope>NUCLEOTIDE SEQUENCE [LARGE SCALE GENOMIC DNA]</scope>
    <source>
        <strain evidence="8 9">Oil+RF-744-GAM-WT-6</strain>
    </source>
</reference>
<proteinExistence type="inferred from homology"/>
<keyword evidence="5 6" id="KW-0472">Membrane</keyword>
<comment type="caution">
    <text evidence="8">The sequence shown here is derived from an EMBL/GenBank/DDBJ whole genome shotgun (WGS) entry which is preliminary data.</text>
</comment>
<dbReference type="EMBL" id="VUMN01000007">
    <property type="protein sequence ID" value="MSS58120.1"/>
    <property type="molecule type" value="Genomic_DNA"/>
</dbReference>
<dbReference type="GO" id="GO:0005886">
    <property type="term" value="C:plasma membrane"/>
    <property type="evidence" value="ECO:0007669"/>
    <property type="project" value="TreeGrafter"/>
</dbReference>
<evidence type="ECO:0000256" key="5">
    <source>
        <dbReference type="ARBA" id="ARBA00023136"/>
    </source>
</evidence>
<feature type="domain" description="GtrA/DPMS transmembrane" evidence="7">
    <location>
        <begin position="19"/>
        <end position="136"/>
    </location>
</feature>
<dbReference type="InterPro" id="IPR007267">
    <property type="entry name" value="GtrA_DPMS_TM"/>
</dbReference>
<gene>
    <name evidence="8" type="ORF">FYJ51_04290</name>
</gene>